<proteinExistence type="predicted"/>
<sequence length="64" mass="7664">MVAETKAYQKIPVLTDFMNEEGIDTMEQEIRANYDRVREEAKLIVEREIKRIKEDDNLKHLIKD</sequence>
<keyword evidence="2" id="KW-1185">Reference proteome</keyword>
<dbReference type="Proteomes" id="UP001596023">
    <property type="component" value="Unassembled WGS sequence"/>
</dbReference>
<dbReference type="EMBL" id="JBHSGN010000013">
    <property type="protein sequence ID" value="MFC4672547.1"/>
    <property type="molecule type" value="Genomic_DNA"/>
</dbReference>
<evidence type="ECO:0000313" key="2">
    <source>
        <dbReference type="Proteomes" id="UP001596023"/>
    </source>
</evidence>
<organism evidence="1 2">
    <name type="scientific">Dysgonomonas termitidis</name>
    <dbReference type="NCBI Taxonomy" id="1516126"/>
    <lineage>
        <taxon>Bacteria</taxon>
        <taxon>Pseudomonadati</taxon>
        <taxon>Bacteroidota</taxon>
        <taxon>Bacteroidia</taxon>
        <taxon>Bacteroidales</taxon>
        <taxon>Dysgonomonadaceae</taxon>
        <taxon>Dysgonomonas</taxon>
    </lineage>
</organism>
<reference evidence="2" key="1">
    <citation type="journal article" date="2019" name="Int. J. Syst. Evol. Microbiol.">
        <title>The Global Catalogue of Microorganisms (GCM) 10K type strain sequencing project: providing services to taxonomists for standard genome sequencing and annotation.</title>
        <authorList>
            <consortium name="The Broad Institute Genomics Platform"/>
            <consortium name="The Broad Institute Genome Sequencing Center for Infectious Disease"/>
            <person name="Wu L."/>
            <person name="Ma J."/>
        </authorList>
    </citation>
    <scope>NUCLEOTIDE SEQUENCE [LARGE SCALE GENOMIC DNA]</scope>
    <source>
        <strain evidence="2">CCUG 66188</strain>
    </source>
</reference>
<comment type="caution">
    <text evidence="1">The sequence shown here is derived from an EMBL/GenBank/DDBJ whole genome shotgun (WGS) entry which is preliminary data.</text>
</comment>
<dbReference type="RefSeq" id="WP_379993728.1">
    <property type="nucleotide sequence ID" value="NZ_JBHSGN010000013.1"/>
</dbReference>
<protein>
    <submittedName>
        <fullName evidence="1">Uncharacterized protein</fullName>
    </submittedName>
</protein>
<evidence type="ECO:0000313" key="1">
    <source>
        <dbReference type="EMBL" id="MFC4672547.1"/>
    </source>
</evidence>
<gene>
    <name evidence="1" type="ORF">ACFO6W_02455</name>
</gene>
<accession>A0ABV9KR64</accession>
<name>A0ABV9KR64_9BACT</name>